<dbReference type="PANTHER" id="PTHR23055:SF198">
    <property type="entry name" value="NEURONAL CALCIUM SENSOR 1"/>
    <property type="match status" value="1"/>
</dbReference>
<evidence type="ECO:0000259" key="7">
    <source>
        <dbReference type="PROSITE" id="PS50222"/>
    </source>
</evidence>
<dbReference type="Pfam" id="PF13499">
    <property type="entry name" value="EF-hand_7"/>
    <property type="match status" value="1"/>
</dbReference>
<keyword evidence="5" id="KW-0106">Calcium</keyword>
<feature type="domain" description="EF-hand" evidence="7">
    <location>
        <begin position="60"/>
        <end position="95"/>
    </location>
</feature>
<evidence type="ECO:0000256" key="5">
    <source>
        <dbReference type="ARBA" id="ARBA00022837"/>
    </source>
</evidence>
<keyword evidence="6" id="KW-0449">Lipoprotein</keyword>
<evidence type="ECO:0000313" key="8">
    <source>
        <dbReference type="EMBL" id="CAH3114719.1"/>
    </source>
</evidence>
<dbReference type="InterPro" id="IPR018247">
    <property type="entry name" value="EF_Hand_1_Ca_BS"/>
</dbReference>
<dbReference type="SMART" id="SM00054">
    <property type="entry name" value="EFh"/>
    <property type="match status" value="2"/>
</dbReference>
<keyword evidence="4" id="KW-0677">Repeat</keyword>
<comment type="caution">
    <text evidence="8">The sequence shown here is derived from an EMBL/GenBank/DDBJ whole genome shotgun (WGS) entry which is preliminary data.</text>
</comment>
<protein>
    <recommendedName>
        <fullName evidence="7">EF-hand domain-containing protein</fullName>
    </recommendedName>
</protein>
<evidence type="ECO:0000256" key="6">
    <source>
        <dbReference type="ARBA" id="ARBA00023288"/>
    </source>
</evidence>
<name>A0ABN8NRU1_9CNID</name>
<evidence type="ECO:0000256" key="1">
    <source>
        <dbReference type="ARBA" id="ARBA00006049"/>
    </source>
</evidence>
<dbReference type="PRINTS" id="PR00450">
    <property type="entry name" value="RECOVERIN"/>
</dbReference>
<dbReference type="PROSITE" id="PS00018">
    <property type="entry name" value="EF_HAND_1"/>
    <property type="match status" value="2"/>
</dbReference>
<dbReference type="EMBL" id="CALNXK010000027">
    <property type="protein sequence ID" value="CAH3114719.1"/>
    <property type="molecule type" value="Genomic_DNA"/>
</dbReference>
<keyword evidence="9" id="KW-1185">Reference proteome</keyword>
<dbReference type="InterPro" id="IPR011992">
    <property type="entry name" value="EF-hand-dom_pair"/>
</dbReference>
<dbReference type="InterPro" id="IPR002048">
    <property type="entry name" value="EF_hand_dom"/>
</dbReference>
<dbReference type="Gene3D" id="1.10.238.10">
    <property type="entry name" value="EF-hand"/>
    <property type="match status" value="1"/>
</dbReference>
<organism evidence="8 9">
    <name type="scientific">Porites lobata</name>
    <dbReference type="NCBI Taxonomy" id="104759"/>
    <lineage>
        <taxon>Eukaryota</taxon>
        <taxon>Metazoa</taxon>
        <taxon>Cnidaria</taxon>
        <taxon>Anthozoa</taxon>
        <taxon>Hexacorallia</taxon>
        <taxon>Scleractinia</taxon>
        <taxon>Fungiina</taxon>
        <taxon>Poritidae</taxon>
        <taxon>Porites</taxon>
    </lineage>
</organism>
<dbReference type="SUPFAM" id="SSF47473">
    <property type="entry name" value="EF-hand"/>
    <property type="match status" value="1"/>
</dbReference>
<evidence type="ECO:0000256" key="2">
    <source>
        <dbReference type="ARBA" id="ARBA00022707"/>
    </source>
</evidence>
<dbReference type="Proteomes" id="UP001159405">
    <property type="component" value="Unassembled WGS sequence"/>
</dbReference>
<evidence type="ECO:0000313" key="9">
    <source>
        <dbReference type="Proteomes" id="UP001159405"/>
    </source>
</evidence>
<feature type="domain" description="EF-hand" evidence="7">
    <location>
        <begin position="96"/>
        <end position="131"/>
    </location>
</feature>
<evidence type="ECO:0000256" key="4">
    <source>
        <dbReference type="ARBA" id="ARBA00022737"/>
    </source>
</evidence>
<dbReference type="CDD" id="cd00051">
    <property type="entry name" value="EFh"/>
    <property type="match status" value="2"/>
</dbReference>
<dbReference type="PROSITE" id="PS50222">
    <property type="entry name" value="EF_HAND_2"/>
    <property type="match status" value="2"/>
</dbReference>
<keyword evidence="3" id="KW-0479">Metal-binding</keyword>
<reference evidence="8 9" key="1">
    <citation type="submission" date="2022-05" db="EMBL/GenBank/DDBJ databases">
        <authorList>
            <consortium name="Genoscope - CEA"/>
            <person name="William W."/>
        </authorList>
    </citation>
    <scope>NUCLEOTIDE SEQUENCE [LARGE SCALE GENOMIC DNA]</scope>
</reference>
<gene>
    <name evidence="8" type="ORF">PLOB_00023052</name>
</gene>
<proteinExistence type="inferred from homology"/>
<dbReference type="Pfam" id="PF13405">
    <property type="entry name" value="EF-hand_6"/>
    <property type="match status" value="1"/>
</dbReference>
<sequence>MGQKNSKLKPELVRELVHKTYFNEKELQQWYKGFLKDCPSGNLNELEFQKIYKQFFPYGDPSKFASFVFNVFDENKDGTIEFKEFICALSVTSRGSIDEKLKWAFKLYDLDDDGYITKAEMLHIVDSIYKMVASMVKLPEDEDTPEKRVNRIFSQMDTVSHDTYCTFPFNDVKPRAINELHSDSRQWHSNIWYYPLIRHQQQQQRQKVEITISRLAQYLLAEILPEK</sequence>
<dbReference type="InterPro" id="IPR028846">
    <property type="entry name" value="Recoverin"/>
</dbReference>
<dbReference type="PANTHER" id="PTHR23055">
    <property type="entry name" value="CALCIUM BINDING PROTEINS"/>
    <property type="match status" value="1"/>
</dbReference>
<keyword evidence="2" id="KW-0519">Myristate</keyword>
<evidence type="ECO:0000256" key="3">
    <source>
        <dbReference type="ARBA" id="ARBA00022723"/>
    </source>
</evidence>
<comment type="similarity">
    <text evidence="1">Belongs to the recoverin family.</text>
</comment>
<accession>A0ABN8NRU1</accession>